<dbReference type="InterPro" id="IPR038692">
    <property type="entry name" value="Cthe_2751_sf"/>
</dbReference>
<organism evidence="2 3">
    <name type="scientific">Cohnella nanjingensis</name>
    <dbReference type="NCBI Taxonomy" id="1387779"/>
    <lineage>
        <taxon>Bacteria</taxon>
        <taxon>Bacillati</taxon>
        <taxon>Bacillota</taxon>
        <taxon>Bacilli</taxon>
        <taxon>Bacillales</taxon>
        <taxon>Paenibacillaceae</taxon>
        <taxon>Cohnella</taxon>
    </lineage>
</organism>
<protein>
    <submittedName>
        <fullName evidence="2">DUF5071 domain-containing protein</fullName>
    </submittedName>
</protein>
<dbReference type="Proteomes" id="UP000547209">
    <property type="component" value="Unassembled WGS sequence"/>
</dbReference>
<dbReference type="InterPro" id="IPR031837">
    <property type="entry name" value="DUF5071"/>
</dbReference>
<keyword evidence="3" id="KW-1185">Reference proteome</keyword>
<name>A0A7X0RV00_9BACL</name>
<evidence type="ECO:0000313" key="2">
    <source>
        <dbReference type="EMBL" id="MBB6672885.1"/>
    </source>
</evidence>
<evidence type="ECO:0000259" key="1">
    <source>
        <dbReference type="Pfam" id="PF16804"/>
    </source>
</evidence>
<dbReference type="Gene3D" id="1.25.40.750">
    <property type="entry name" value="Domain of unknown function DUF5071"/>
    <property type="match status" value="1"/>
</dbReference>
<dbReference type="Pfam" id="PF16804">
    <property type="entry name" value="DUF5071"/>
    <property type="match status" value="1"/>
</dbReference>
<proteinExistence type="predicted"/>
<dbReference type="AlphaFoldDB" id="A0A7X0RV00"/>
<dbReference type="EMBL" id="JACJVP010000031">
    <property type="protein sequence ID" value="MBB6672885.1"/>
    <property type="molecule type" value="Genomic_DNA"/>
</dbReference>
<feature type="domain" description="DUF5071" evidence="1">
    <location>
        <begin position="9"/>
        <end position="72"/>
    </location>
</feature>
<gene>
    <name evidence="2" type="ORF">H7C19_19565</name>
</gene>
<reference evidence="2 3" key="1">
    <citation type="submission" date="2020-08" db="EMBL/GenBank/DDBJ databases">
        <title>Cohnella phylogeny.</title>
        <authorList>
            <person name="Dunlap C."/>
        </authorList>
    </citation>
    <scope>NUCLEOTIDE SEQUENCE [LARGE SCALE GENOMIC DNA]</scope>
    <source>
        <strain evidence="2 3">DSM 28246</strain>
    </source>
</reference>
<sequence length="104" mass="12050">MEDYLSIYLPRDKHDFERVYNLPTLSPSIVNSIIPKLVEWLQDINWPIATEIAEFLLKHPEETIPHIKEVLADLARIALTPTEGEKLEEVNETAQEILKMIDNV</sequence>
<accession>A0A7X0RV00</accession>
<evidence type="ECO:0000313" key="3">
    <source>
        <dbReference type="Proteomes" id="UP000547209"/>
    </source>
</evidence>
<dbReference type="RefSeq" id="WP_185670741.1">
    <property type="nucleotide sequence ID" value="NZ_JACJVP010000031.1"/>
</dbReference>
<comment type="caution">
    <text evidence="2">The sequence shown here is derived from an EMBL/GenBank/DDBJ whole genome shotgun (WGS) entry which is preliminary data.</text>
</comment>